<protein>
    <submittedName>
        <fullName evidence="3">Glycoside hydrolase domain-containing protein</fullName>
    </submittedName>
</protein>
<dbReference type="Pfam" id="PF01471">
    <property type="entry name" value="PG_binding_1"/>
    <property type="match status" value="2"/>
</dbReference>
<dbReference type="EMBL" id="JBHSEP010000001">
    <property type="protein sequence ID" value="MFC4597054.1"/>
    <property type="molecule type" value="Genomic_DNA"/>
</dbReference>
<dbReference type="InterPro" id="IPR036366">
    <property type="entry name" value="PGBDSf"/>
</dbReference>
<sequence>MDQMVLEVQKWLNNNYSGKTGYSQIAEDGITGTTTVKALTIALQIEIGISSPDGVFGPTTSSLCPTLSMGSNSNDPVVNRQIRILQGSLYCKGYSPGGFDGVYGQGNKNAIINFQSDAGLINPNGIASPMVMKALLSMDAYVNIGNPKIRTIQQSLNRSYSNTIGLIPCDGVYSKTTNKAMITAIQIEQGNASPDGVWGPNTMSLLPTLSQGSTKTNFVRLLQYALYVNGFDPNGFDGIFGSGVKQVVTNFQAFCMLTADGIAGKQTWASLMVSSGDSSRKGTACDCVTTITPVLAQTLVSNGYQTVGRYLVGDWKKIKDGELATIFNAGLTVFPIYQSSGNGVYYFNSQQGSKDAISALIAANNYGFPTGTTIYFAVDFDAVDGQVTSNIIPYFQALHAKMKALGAKYKIGIYGPRNVCSRVAVAGYSTSSFVSDMSTGFQGNIGFPLPSDWAFDQIKTITVGSGSAAIEIDNNIKSGRNPGVSAVVTPEVLTILDDINFDTSYQTSLYNELIPLADEQRSGITDLKAVRSPQSALDIIFANDAQITLLSQTYSMRKAMLQAILYRELFCEGLEDSAKDGVVISTYAYWDALDAWEALPPALKLITPVPQPPILMAEDSSTGYGQIFAATAIDAINFAIQNGINPGRLYDKTVRSDMKEVWFLLHDDQVYNIYMCAMVLIQASDYVQQDRDFYNYTESEIKTVLSRYNGTGPAATNYGNETYELYKVFEKYNKLVREDL</sequence>
<accession>A0ABV9FA60</accession>
<dbReference type="InterPro" id="IPR002477">
    <property type="entry name" value="Peptidoglycan-bd-like"/>
</dbReference>
<dbReference type="InterPro" id="IPR036365">
    <property type="entry name" value="PGBD-like_sf"/>
</dbReference>
<feature type="domain" description="Rv2525c-like glycoside hydrolase-like" evidence="2">
    <location>
        <begin position="297"/>
        <end position="476"/>
    </location>
</feature>
<comment type="caution">
    <text evidence="3">The sequence shown here is derived from an EMBL/GenBank/DDBJ whole genome shotgun (WGS) entry which is preliminary data.</text>
</comment>
<dbReference type="Pfam" id="PF08924">
    <property type="entry name" value="Rv2525c_GlyHyd-like"/>
    <property type="match status" value="1"/>
</dbReference>
<dbReference type="Gene3D" id="3.20.20.80">
    <property type="entry name" value="Glycosidases"/>
    <property type="match status" value="1"/>
</dbReference>
<dbReference type="SUPFAM" id="SSF47090">
    <property type="entry name" value="PGBD-like"/>
    <property type="match status" value="2"/>
</dbReference>
<keyword evidence="4" id="KW-1185">Reference proteome</keyword>
<feature type="domain" description="Peptidoglycan binding-like" evidence="1">
    <location>
        <begin position="81"/>
        <end position="135"/>
    </location>
</feature>
<evidence type="ECO:0000259" key="2">
    <source>
        <dbReference type="Pfam" id="PF08924"/>
    </source>
</evidence>
<organism evidence="3 4">
    <name type="scientific">Cohnella hongkongensis</name>
    <dbReference type="NCBI Taxonomy" id="178337"/>
    <lineage>
        <taxon>Bacteria</taxon>
        <taxon>Bacillati</taxon>
        <taxon>Bacillota</taxon>
        <taxon>Bacilli</taxon>
        <taxon>Bacillales</taxon>
        <taxon>Paenibacillaceae</taxon>
        <taxon>Cohnella</taxon>
    </lineage>
</organism>
<dbReference type="Proteomes" id="UP001596028">
    <property type="component" value="Unassembled WGS sequence"/>
</dbReference>
<dbReference type="InterPro" id="IPR017853">
    <property type="entry name" value="GH"/>
</dbReference>
<evidence type="ECO:0000259" key="1">
    <source>
        <dbReference type="Pfam" id="PF01471"/>
    </source>
</evidence>
<dbReference type="CDD" id="cd06418">
    <property type="entry name" value="GH25_BacA-like"/>
    <property type="match status" value="1"/>
</dbReference>
<gene>
    <name evidence="3" type="ORF">ACFO3S_02280</name>
</gene>
<dbReference type="RefSeq" id="WP_378091786.1">
    <property type="nucleotide sequence ID" value="NZ_JBHSEP010000001.1"/>
</dbReference>
<proteinExistence type="predicted"/>
<dbReference type="InterPro" id="IPR015020">
    <property type="entry name" value="Rv2525c-like_Glyco_Hydro-like"/>
</dbReference>
<reference evidence="4" key="1">
    <citation type="journal article" date="2019" name="Int. J. Syst. Evol. Microbiol.">
        <title>The Global Catalogue of Microorganisms (GCM) 10K type strain sequencing project: providing services to taxonomists for standard genome sequencing and annotation.</title>
        <authorList>
            <consortium name="The Broad Institute Genomics Platform"/>
            <consortium name="The Broad Institute Genome Sequencing Center for Infectious Disease"/>
            <person name="Wu L."/>
            <person name="Ma J."/>
        </authorList>
    </citation>
    <scope>NUCLEOTIDE SEQUENCE [LARGE SCALE GENOMIC DNA]</scope>
    <source>
        <strain evidence="4">CCUG 49571</strain>
    </source>
</reference>
<dbReference type="GO" id="GO:0016787">
    <property type="term" value="F:hydrolase activity"/>
    <property type="evidence" value="ECO:0007669"/>
    <property type="project" value="UniProtKB-KW"/>
</dbReference>
<keyword evidence="3" id="KW-0378">Hydrolase</keyword>
<dbReference type="Gene3D" id="1.10.101.10">
    <property type="entry name" value="PGBD-like superfamily/PGBD"/>
    <property type="match status" value="4"/>
</dbReference>
<name>A0ABV9FA60_9BACL</name>
<dbReference type="SUPFAM" id="SSF51445">
    <property type="entry name" value="(Trans)glycosidases"/>
    <property type="match status" value="1"/>
</dbReference>
<feature type="domain" description="Peptidoglycan binding-like" evidence="1">
    <location>
        <begin position="217"/>
        <end position="271"/>
    </location>
</feature>
<evidence type="ECO:0000313" key="4">
    <source>
        <dbReference type="Proteomes" id="UP001596028"/>
    </source>
</evidence>
<evidence type="ECO:0000313" key="3">
    <source>
        <dbReference type="EMBL" id="MFC4597054.1"/>
    </source>
</evidence>